<name>A0A0C2ZRU2_9AGAM</name>
<gene>
    <name evidence="2" type="ORF">SCLCIDRAFT_307927</name>
</gene>
<feature type="region of interest" description="Disordered" evidence="1">
    <location>
        <begin position="1"/>
        <end position="34"/>
    </location>
</feature>
<evidence type="ECO:0000313" key="2">
    <source>
        <dbReference type="EMBL" id="KIM55297.1"/>
    </source>
</evidence>
<dbReference type="InParanoid" id="A0A0C2ZRU2"/>
<organism evidence="2 3">
    <name type="scientific">Scleroderma citrinum Foug A</name>
    <dbReference type="NCBI Taxonomy" id="1036808"/>
    <lineage>
        <taxon>Eukaryota</taxon>
        <taxon>Fungi</taxon>
        <taxon>Dikarya</taxon>
        <taxon>Basidiomycota</taxon>
        <taxon>Agaricomycotina</taxon>
        <taxon>Agaricomycetes</taxon>
        <taxon>Agaricomycetidae</taxon>
        <taxon>Boletales</taxon>
        <taxon>Sclerodermatineae</taxon>
        <taxon>Sclerodermataceae</taxon>
        <taxon>Scleroderma</taxon>
    </lineage>
</organism>
<keyword evidence="3" id="KW-1185">Reference proteome</keyword>
<protein>
    <submittedName>
        <fullName evidence="2">Uncharacterized protein</fullName>
    </submittedName>
</protein>
<sequence length="70" mass="8381">MQEKCGPKQDRKNAFQEMDVKHKLYNRRQQRPASKIRISDSPKVRVRRDLVSGGIQCRNRCCRWTKTDFT</sequence>
<dbReference type="AlphaFoldDB" id="A0A0C2ZRU2"/>
<evidence type="ECO:0000313" key="3">
    <source>
        <dbReference type="Proteomes" id="UP000053989"/>
    </source>
</evidence>
<reference evidence="2 3" key="1">
    <citation type="submission" date="2014-04" db="EMBL/GenBank/DDBJ databases">
        <authorList>
            <consortium name="DOE Joint Genome Institute"/>
            <person name="Kuo A."/>
            <person name="Kohler A."/>
            <person name="Nagy L.G."/>
            <person name="Floudas D."/>
            <person name="Copeland A."/>
            <person name="Barry K.W."/>
            <person name="Cichocki N."/>
            <person name="Veneault-Fourrey C."/>
            <person name="LaButti K."/>
            <person name="Lindquist E.A."/>
            <person name="Lipzen A."/>
            <person name="Lundell T."/>
            <person name="Morin E."/>
            <person name="Murat C."/>
            <person name="Sun H."/>
            <person name="Tunlid A."/>
            <person name="Henrissat B."/>
            <person name="Grigoriev I.V."/>
            <person name="Hibbett D.S."/>
            <person name="Martin F."/>
            <person name="Nordberg H.P."/>
            <person name="Cantor M.N."/>
            <person name="Hua S.X."/>
        </authorList>
    </citation>
    <scope>NUCLEOTIDE SEQUENCE [LARGE SCALE GENOMIC DNA]</scope>
    <source>
        <strain evidence="2 3">Foug A</strain>
    </source>
</reference>
<reference evidence="3" key="2">
    <citation type="submission" date="2015-01" db="EMBL/GenBank/DDBJ databases">
        <title>Evolutionary Origins and Diversification of the Mycorrhizal Mutualists.</title>
        <authorList>
            <consortium name="DOE Joint Genome Institute"/>
            <consortium name="Mycorrhizal Genomics Consortium"/>
            <person name="Kohler A."/>
            <person name="Kuo A."/>
            <person name="Nagy L.G."/>
            <person name="Floudas D."/>
            <person name="Copeland A."/>
            <person name="Barry K.W."/>
            <person name="Cichocki N."/>
            <person name="Veneault-Fourrey C."/>
            <person name="LaButti K."/>
            <person name="Lindquist E.A."/>
            <person name="Lipzen A."/>
            <person name="Lundell T."/>
            <person name="Morin E."/>
            <person name="Murat C."/>
            <person name="Riley R."/>
            <person name="Ohm R."/>
            <person name="Sun H."/>
            <person name="Tunlid A."/>
            <person name="Henrissat B."/>
            <person name="Grigoriev I.V."/>
            <person name="Hibbett D.S."/>
            <person name="Martin F."/>
        </authorList>
    </citation>
    <scope>NUCLEOTIDE SEQUENCE [LARGE SCALE GENOMIC DNA]</scope>
    <source>
        <strain evidence="3">Foug A</strain>
    </source>
</reference>
<dbReference type="Proteomes" id="UP000053989">
    <property type="component" value="Unassembled WGS sequence"/>
</dbReference>
<dbReference type="HOGENOM" id="CLU_2759278_0_0_1"/>
<proteinExistence type="predicted"/>
<dbReference type="EMBL" id="KN822137">
    <property type="protein sequence ID" value="KIM55297.1"/>
    <property type="molecule type" value="Genomic_DNA"/>
</dbReference>
<evidence type="ECO:0000256" key="1">
    <source>
        <dbReference type="SAM" id="MobiDB-lite"/>
    </source>
</evidence>
<accession>A0A0C2ZRU2</accession>
<feature type="compositionally biased region" description="Basic and acidic residues" evidence="1">
    <location>
        <begin position="1"/>
        <end position="22"/>
    </location>
</feature>